<sequence>MAQVKEVKSRGDKSPVAKVRSGGKEANAQKTTDQKGPEANAQKPLDQKCSEASGPTSDRAMRAGKILDMPAQAAVTPSLGEISFAVPKSASKSISMRAGKWSSSDAFISPTFNGNEEDDYYHGYVISAAELSRT</sequence>
<feature type="compositionally biased region" description="Basic and acidic residues" evidence="1">
    <location>
        <begin position="1"/>
        <end position="15"/>
    </location>
</feature>
<evidence type="ECO:0000313" key="4">
    <source>
        <dbReference type="WBParaSite" id="GPUH_0000845901-mRNA-1"/>
    </source>
</evidence>
<evidence type="ECO:0000256" key="1">
    <source>
        <dbReference type="SAM" id="MobiDB-lite"/>
    </source>
</evidence>
<evidence type="ECO:0000313" key="2">
    <source>
        <dbReference type="EMBL" id="VDK62739.1"/>
    </source>
</evidence>
<reference evidence="2 3" key="2">
    <citation type="submission" date="2018-11" db="EMBL/GenBank/DDBJ databases">
        <authorList>
            <consortium name="Pathogen Informatics"/>
        </authorList>
    </citation>
    <scope>NUCLEOTIDE SEQUENCE [LARGE SCALE GENOMIC DNA]</scope>
</reference>
<gene>
    <name evidence="2" type="ORF">GPUH_LOCUS8450</name>
</gene>
<dbReference type="WBParaSite" id="GPUH_0000845901-mRNA-1">
    <property type="protein sequence ID" value="GPUH_0000845901-mRNA-1"/>
    <property type="gene ID" value="GPUH_0000845901"/>
</dbReference>
<accession>A0A183DIA9</accession>
<feature type="region of interest" description="Disordered" evidence="1">
    <location>
        <begin position="1"/>
        <end position="62"/>
    </location>
</feature>
<name>A0A183DIA9_9BILA</name>
<dbReference type="EMBL" id="UYRT01024692">
    <property type="protein sequence ID" value="VDK62739.1"/>
    <property type="molecule type" value="Genomic_DNA"/>
</dbReference>
<reference evidence="4" key="1">
    <citation type="submission" date="2016-06" db="UniProtKB">
        <authorList>
            <consortium name="WormBaseParasite"/>
        </authorList>
    </citation>
    <scope>IDENTIFICATION</scope>
</reference>
<dbReference type="Proteomes" id="UP000271098">
    <property type="component" value="Unassembled WGS sequence"/>
</dbReference>
<keyword evidence="3" id="KW-1185">Reference proteome</keyword>
<organism evidence="4">
    <name type="scientific">Gongylonema pulchrum</name>
    <dbReference type="NCBI Taxonomy" id="637853"/>
    <lineage>
        <taxon>Eukaryota</taxon>
        <taxon>Metazoa</taxon>
        <taxon>Ecdysozoa</taxon>
        <taxon>Nematoda</taxon>
        <taxon>Chromadorea</taxon>
        <taxon>Rhabditida</taxon>
        <taxon>Spirurina</taxon>
        <taxon>Spiruromorpha</taxon>
        <taxon>Spiruroidea</taxon>
        <taxon>Gongylonematidae</taxon>
        <taxon>Gongylonema</taxon>
    </lineage>
</organism>
<evidence type="ECO:0000313" key="3">
    <source>
        <dbReference type="Proteomes" id="UP000271098"/>
    </source>
</evidence>
<protein>
    <submittedName>
        <fullName evidence="2 4">Uncharacterized protein</fullName>
    </submittedName>
</protein>
<dbReference type="AlphaFoldDB" id="A0A183DIA9"/>
<proteinExistence type="predicted"/>